<protein>
    <submittedName>
        <fullName evidence="9">Peroxidase, family 2-domain-containing protein</fullName>
    </submittedName>
</protein>
<comment type="similarity">
    <text evidence="7">Belongs to the chloroperoxidase family.</text>
</comment>
<dbReference type="EMBL" id="JARKIB010000105">
    <property type="protein sequence ID" value="KAJ7739889.1"/>
    <property type="molecule type" value="Genomic_DNA"/>
</dbReference>
<keyword evidence="10" id="KW-1185">Reference proteome</keyword>
<evidence type="ECO:0000256" key="7">
    <source>
        <dbReference type="ARBA" id="ARBA00025795"/>
    </source>
</evidence>
<name>A0AAD7N185_9AGAR</name>
<evidence type="ECO:0000313" key="9">
    <source>
        <dbReference type="EMBL" id="KAJ7739889.1"/>
    </source>
</evidence>
<gene>
    <name evidence="9" type="ORF">B0H16DRAFT_61416</name>
</gene>
<evidence type="ECO:0000256" key="1">
    <source>
        <dbReference type="ARBA" id="ARBA00001970"/>
    </source>
</evidence>
<dbReference type="GO" id="GO:0046872">
    <property type="term" value="F:metal ion binding"/>
    <property type="evidence" value="ECO:0007669"/>
    <property type="project" value="UniProtKB-KW"/>
</dbReference>
<keyword evidence="4" id="KW-0479">Metal-binding</keyword>
<evidence type="ECO:0000256" key="5">
    <source>
        <dbReference type="ARBA" id="ARBA00023002"/>
    </source>
</evidence>
<organism evidence="9 10">
    <name type="scientific">Mycena metata</name>
    <dbReference type="NCBI Taxonomy" id="1033252"/>
    <lineage>
        <taxon>Eukaryota</taxon>
        <taxon>Fungi</taxon>
        <taxon>Dikarya</taxon>
        <taxon>Basidiomycota</taxon>
        <taxon>Agaricomycotina</taxon>
        <taxon>Agaricomycetes</taxon>
        <taxon>Agaricomycetidae</taxon>
        <taxon>Agaricales</taxon>
        <taxon>Marasmiineae</taxon>
        <taxon>Mycenaceae</taxon>
        <taxon>Mycena</taxon>
    </lineage>
</organism>
<dbReference type="SUPFAM" id="SSF47571">
    <property type="entry name" value="Cloroperoxidase"/>
    <property type="match status" value="3"/>
</dbReference>
<dbReference type="Pfam" id="PF01328">
    <property type="entry name" value="Peroxidase_2"/>
    <property type="match status" value="1"/>
</dbReference>
<keyword evidence="5" id="KW-0560">Oxidoreductase</keyword>
<dbReference type="PANTHER" id="PTHR33577">
    <property type="entry name" value="STERIGMATOCYSTIN BIOSYNTHESIS PEROXIDASE STCC-RELATED"/>
    <property type="match status" value="1"/>
</dbReference>
<keyword evidence="6" id="KW-0408">Iron</keyword>
<sequence length="322" mass="35050">MRSSSPLFKAIAVAVALCAFWLVFRGKTAKPTDLSTGTTLAVGEWAAPGPNDVRSPCPGLNSLCEIEVFCEYECATDATTIANHGYLARDGRNIRAIDIITAMDEYLGIKADFGFLQTLGAGFRGAFVFLPDFSVGLESYDALTNSHNQIEHDASFTRNDVFFDLVARGVDPKSIKNDAIPHMHNPAVNLTLIDFLVGFSKDGQTLTVDDIADARHGRLRSTVALNPTANLQSKQTGGMWREAGFVSLILGNADGAVRVDWLREWFVNERLPTALGWQKHNAGLIDVIKYTNTYLQAEKVRNGNNVPGGTPELPIEFGSVLS</sequence>
<dbReference type="Gene3D" id="1.10.489.10">
    <property type="entry name" value="Chloroperoxidase-like"/>
    <property type="match status" value="2"/>
</dbReference>
<comment type="cofactor">
    <cofactor evidence="1">
        <name>heme b</name>
        <dbReference type="ChEBI" id="CHEBI:60344"/>
    </cofactor>
</comment>
<dbReference type="GO" id="GO:0004601">
    <property type="term" value="F:peroxidase activity"/>
    <property type="evidence" value="ECO:0007669"/>
    <property type="project" value="UniProtKB-KW"/>
</dbReference>
<feature type="domain" description="Heme haloperoxidase family profile" evidence="8">
    <location>
        <begin position="41"/>
        <end position="297"/>
    </location>
</feature>
<keyword evidence="3" id="KW-0349">Heme</keyword>
<dbReference type="Proteomes" id="UP001215598">
    <property type="component" value="Unassembled WGS sequence"/>
</dbReference>
<evidence type="ECO:0000313" key="10">
    <source>
        <dbReference type="Proteomes" id="UP001215598"/>
    </source>
</evidence>
<dbReference type="PANTHER" id="PTHR33577:SF9">
    <property type="entry name" value="PEROXIDASE STCC"/>
    <property type="match status" value="1"/>
</dbReference>
<proteinExistence type="inferred from homology"/>
<reference evidence="9" key="1">
    <citation type="submission" date="2023-03" db="EMBL/GenBank/DDBJ databases">
        <title>Massive genome expansion in bonnet fungi (Mycena s.s.) driven by repeated elements and novel gene families across ecological guilds.</title>
        <authorList>
            <consortium name="Lawrence Berkeley National Laboratory"/>
            <person name="Harder C.B."/>
            <person name="Miyauchi S."/>
            <person name="Viragh M."/>
            <person name="Kuo A."/>
            <person name="Thoen E."/>
            <person name="Andreopoulos B."/>
            <person name="Lu D."/>
            <person name="Skrede I."/>
            <person name="Drula E."/>
            <person name="Henrissat B."/>
            <person name="Morin E."/>
            <person name="Kohler A."/>
            <person name="Barry K."/>
            <person name="LaButti K."/>
            <person name="Morin E."/>
            <person name="Salamov A."/>
            <person name="Lipzen A."/>
            <person name="Mereny Z."/>
            <person name="Hegedus B."/>
            <person name="Baldrian P."/>
            <person name="Stursova M."/>
            <person name="Weitz H."/>
            <person name="Taylor A."/>
            <person name="Grigoriev I.V."/>
            <person name="Nagy L.G."/>
            <person name="Martin F."/>
            <person name="Kauserud H."/>
        </authorList>
    </citation>
    <scope>NUCLEOTIDE SEQUENCE</scope>
    <source>
        <strain evidence="9">CBHHK182m</strain>
    </source>
</reference>
<dbReference type="PROSITE" id="PS51405">
    <property type="entry name" value="HEME_HALOPEROXIDASE"/>
    <property type="match status" value="1"/>
</dbReference>
<evidence type="ECO:0000256" key="3">
    <source>
        <dbReference type="ARBA" id="ARBA00022617"/>
    </source>
</evidence>
<dbReference type="InterPro" id="IPR036851">
    <property type="entry name" value="Chloroperoxidase-like_sf"/>
</dbReference>
<evidence type="ECO:0000256" key="6">
    <source>
        <dbReference type="ARBA" id="ARBA00023004"/>
    </source>
</evidence>
<keyword evidence="2 9" id="KW-0575">Peroxidase</keyword>
<comment type="caution">
    <text evidence="9">The sequence shown here is derived from an EMBL/GenBank/DDBJ whole genome shotgun (WGS) entry which is preliminary data.</text>
</comment>
<evidence type="ECO:0000256" key="2">
    <source>
        <dbReference type="ARBA" id="ARBA00022559"/>
    </source>
</evidence>
<evidence type="ECO:0000259" key="8">
    <source>
        <dbReference type="PROSITE" id="PS51405"/>
    </source>
</evidence>
<evidence type="ECO:0000256" key="4">
    <source>
        <dbReference type="ARBA" id="ARBA00022723"/>
    </source>
</evidence>
<accession>A0AAD7N185</accession>
<dbReference type="InterPro" id="IPR000028">
    <property type="entry name" value="Chloroperoxidase"/>
</dbReference>
<dbReference type="AlphaFoldDB" id="A0AAD7N185"/>